<dbReference type="STRING" id="46835.A0A504Z072"/>
<dbReference type="Pfam" id="PF23869">
    <property type="entry name" value="Beta-prop_WDR75_1st"/>
    <property type="match status" value="1"/>
</dbReference>
<feature type="non-terminal residue" evidence="9">
    <location>
        <position position="1"/>
    </location>
</feature>
<keyword evidence="5" id="KW-0677">Repeat</keyword>
<dbReference type="OrthoDB" id="4096at2759"/>
<dbReference type="AlphaFoldDB" id="A0A504Z072"/>
<name>A0A504Z072_FASGI</name>
<dbReference type="InterPro" id="IPR036322">
    <property type="entry name" value="WD40_repeat_dom_sf"/>
</dbReference>
<evidence type="ECO:0000313" key="9">
    <source>
        <dbReference type="EMBL" id="TPP66136.1"/>
    </source>
</evidence>
<keyword evidence="3" id="KW-0698">rRNA processing</keyword>
<dbReference type="Gene3D" id="2.130.10.10">
    <property type="entry name" value="YVTN repeat-like/Quinoprotein amine dehydrogenase"/>
    <property type="match status" value="1"/>
</dbReference>
<keyword evidence="10" id="KW-1185">Reference proteome</keyword>
<keyword evidence="4 8" id="KW-0853">WD repeat</keyword>
<keyword evidence="6" id="KW-0804">Transcription</keyword>
<protein>
    <submittedName>
        <fullName evidence="9">Uncharacterized protein</fullName>
    </submittedName>
</protein>
<comment type="subcellular location">
    <subcellularLocation>
        <location evidence="1">Nucleus</location>
        <location evidence="1">Nucleolus</location>
    </subcellularLocation>
</comment>
<gene>
    <name evidence="9" type="ORF">FGIG_04422</name>
</gene>
<comment type="caution">
    <text evidence="9">The sequence shown here is derived from an EMBL/GenBank/DDBJ whole genome shotgun (WGS) entry which is preliminary data.</text>
</comment>
<dbReference type="GO" id="GO:0045943">
    <property type="term" value="P:positive regulation of transcription by RNA polymerase I"/>
    <property type="evidence" value="ECO:0007669"/>
    <property type="project" value="InterPro"/>
</dbReference>
<evidence type="ECO:0000256" key="8">
    <source>
        <dbReference type="PROSITE-ProRule" id="PRU00221"/>
    </source>
</evidence>
<dbReference type="InterPro" id="IPR001680">
    <property type="entry name" value="WD40_rpt"/>
</dbReference>
<evidence type="ECO:0000256" key="6">
    <source>
        <dbReference type="ARBA" id="ARBA00023163"/>
    </source>
</evidence>
<dbReference type="GO" id="GO:0006364">
    <property type="term" value="P:rRNA processing"/>
    <property type="evidence" value="ECO:0007669"/>
    <property type="project" value="UniProtKB-KW"/>
</dbReference>
<dbReference type="GO" id="GO:0003723">
    <property type="term" value="F:RNA binding"/>
    <property type="evidence" value="ECO:0007669"/>
    <property type="project" value="InterPro"/>
</dbReference>
<dbReference type="InterPro" id="IPR015943">
    <property type="entry name" value="WD40/YVTN_repeat-like_dom_sf"/>
</dbReference>
<evidence type="ECO:0000313" key="10">
    <source>
        <dbReference type="Proteomes" id="UP000316759"/>
    </source>
</evidence>
<keyword evidence="2" id="KW-0690">Ribosome biogenesis</keyword>
<evidence type="ECO:0000256" key="3">
    <source>
        <dbReference type="ARBA" id="ARBA00022552"/>
    </source>
</evidence>
<dbReference type="GO" id="GO:0032040">
    <property type="term" value="C:small-subunit processome"/>
    <property type="evidence" value="ECO:0007669"/>
    <property type="project" value="InterPro"/>
</dbReference>
<dbReference type="PROSITE" id="PS50082">
    <property type="entry name" value="WD_REPEATS_2"/>
    <property type="match status" value="1"/>
</dbReference>
<dbReference type="SMART" id="SM00320">
    <property type="entry name" value="WD40"/>
    <property type="match status" value="2"/>
</dbReference>
<evidence type="ECO:0000256" key="7">
    <source>
        <dbReference type="ARBA" id="ARBA00023242"/>
    </source>
</evidence>
<evidence type="ECO:0000256" key="1">
    <source>
        <dbReference type="ARBA" id="ARBA00004604"/>
    </source>
</evidence>
<reference evidence="9 10" key="1">
    <citation type="submission" date="2019-04" db="EMBL/GenBank/DDBJ databases">
        <title>Annotation for the trematode Fasciola gigantica.</title>
        <authorList>
            <person name="Choi Y.-J."/>
        </authorList>
    </citation>
    <scope>NUCLEOTIDE SEQUENCE [LARGE SCALE GENOMIC DNA]</scope>
    <source>
        <strain evidence="9">Uganda_cow_1</strain>
    </source>
</reference>
<dbReference type="EMBL" id="SUNJ01002230">
    <property type="protein sequence ID" value="TPP66136.1"/>
    <property type="molecule type" value="Genomic_DNA"/>
</dbReference>
<evidence type="ECO:0000256" key="4">
    <source>
        <dbReference type="ARBA" id="ARBA00022574"/>
    </source>
</evidence>
<dbReference type="GO" id="GO:2000234">
    <property type="term" value="P:positive regulation of rRNA processing"/>
    <property type="evidence" value="ECO:0007669"/>
    <property type="project" value="TreeGrafter"/>
</dbReference>
<feature type="repeat" description="WD" evidence="8">
    <location>
        <begin position="138"/>
        <end position="171"/>
    </location>
</feature>
<accession>A0A504Z072</accession>
<dbReference type="PANTHER" id="PTHR44215">
    <property type="entry name" value="WD REPEAT-CONTAINING PROTEIN 75"/>
    <property type="match status" value="1"/>
</dbReference>
<evidence type="ECO:0000256" key="5">
    <source>
        <dbReference type="ARBA" id="ARBA00022737"/>
    </source>
</evidence>
<proteinExistence type="predicted"/>
<organism evidence="9 10">
    <name type="scientific">Fasciola gigantica</name>
    <name type="common">Giant liver fluke</name>
    <dbReference type="NCBI Taxonomy" id="46835"/>
    <lineage>
        <taxon>Eukaryota</taxon>
        <taxon>Metazoa</taxon>
        <taxon>Spiralia</taxon>
        <taxon>Lophotrochozoa</taxon>
        <taxon>Platyhelminthes</taxon>
        <taxon>Trematoda</taxon>
        <taxon>Digenea</taxon>
        <taxon>Plagiorchiida</taxon>
        <taxon>Echinostomata</taxon>
        <taxon>Echinostomatoidea</taxon>
        <taxon>Fasciolidae</taxon>
        <taxon>Fasciola</taxon>
    </lineage>
</organism>
<sequence length="228" mass="25502">GNLFCLFCSRKHRFTIPHKSGDERRCFTSVAAHPTEFIVATGNRMGEILIWYGLTASEMTLNTANWATNLLHPDPDLLEEIDDEAGGTMITSATTFGSLKQADTLFAPVRDEIVARYQNHQTVPYYPVHPSRVHRNLLHWHCQRVQSLCFTSTGSHLLSGGLERVLVKWDMTECLGGPRQRRFIPRLSAPIHRVDSPGGPSEDTVVITLANNGRFGEFHSVHLVANIS</sequence>
<dbReference type="InterPro" id="IPR053826">
    <property type="entry name" value="WDR75"/>
</dbReference>
<dbReference type="SUPFAM" id="SSF50978">
    <property type="entry name" value="WD40 repeat-like"/>
    <property type="match status" value="1"/>
</dbReference>
<dbReference type="Proteomes" id="UP000316759">
    <property type="component" value="Unassembled WGS sequence"/>
</dbReference>
<keyword evidence="7" id="KW-0539">Nucleus</keyword>
<evidence type="ECO:0000256" key="2">
    <source>
        <dbReference type="ARBA" id="ARBA00022517"/>
    </source>
</evidence>
<dbReference type="PANTHER" id="PTHR44215:SF1">
    <property type="entry name" value="WD REPEAT-CONTAINING PROTEIN 75"/>
    <property type="match status" value="1"/>
</dbReference>